<dbReference type="InterPro" id="IPR005312">
    <property type="entry name" value="DUF1759"/>
</dbReference>
<name>A0A8X6K7T9_NEPPI</name>
<dbReference type="AlphaFoldDB" id="A0A8X6K7T9"/>
<reference evidence="2" key="1">
    <citation type="submission" date="2020-08" db="EMBL/GenBank/DDBJ databases">
        <title>Multicomponent nature underlies the extraordinary mechanical properties of spider dragline silk.</title>
        <authorList>
            <person name="Kono N."/>
            <person name="Nakamura H."/>
            <person name="Mori M."/>
            <person name="Yoshida Y."/>
            <person name="Ohtoshi R."/>
            <person name="Malay A.D."/>
            <person name="Moran D.A.P."/>
            <person name="Tomita M."/>
            <person name="Numata K."/>
            <person name="Arakawa K."/>
        </authorList>
    </citation>
    <scope>NUCLEOTIDE SEQUENCE</scope>
</reference>
<sequence>MSASSNVNASNLENATSALKLPKLEISRFSGDSGKFVEFVISFTNVSLYNDSLTKSEKFLHLKSLLSGPVNNVVAGFELNEQNYDSCLELLKQRLGRKDYIINSYVTYIYMMLEILLKRKSS</sequence>
<keyword evidence="1" id="KW-0472">Membrane</keyword>
<accession>A0A8X6K7T9</accession>
<gene>
    <name evidence="2" type="primary">AVEN_124619_1</name>
    <name evidence="2" type="ORF">NPIL_657831</name>
</gene>
<feature type="transmembrane region" description="Helical" evidence="1">
    <location>
        <begin position="100"/>
        <end position="117"/>
    </location>
</feature>
<evidence type="ECO:0000313" key="3">
    <source>
        <dbReference type="Proteomes" id="UP000887013"/>
    </source>
</evidence>
<dbReference type="EMBL" id="BMAW01041650">
    <property type="protein sequence ID" value="GFS30006.1"/>
    <property type="molecule type" value="Genomic_DNA"/>
</dbReference>
<comment type="caution">
    <text evidence="2">The sequence shown here is derived from an EMBL/GenBank/DDBJ whole genome shotgun (WGS) entry which is preliminary data.</text>
</comment>
<keyword evidence="3" id="KW-1185">Reference proteome</keyword>
<keyword evidence="1" id="KW-1133">Transmembrane helix</keyword>
<organism evidence="2 3">
    <name type="scientific">Nephila pilipes</name>
    <name type="common">Giant wood spider</name>
    <name type="synonym">Nephila maculata</name>
    <dbReference type="NCBI Taxonomy" id="299642"/>
    <lineage>
        <taxon>Eukaryota</taxon>
        <taxon>Metazoa</taxon>
        <taxon>Ecdysozoa</taxon>
        <taxon>Arthropoda</taxon>
        <taxon>Chelicerata</taxon>
        <taxon>Arachnida</taxon>
        <taxon>Araneae</taxon>
        <taxon>Araneomorphae</taxon>
        <taxon>Entelegynae</taxon>
        <taxon>Araneoidea</taxon>
        <taxon>Nephilidae</taxon>
        <taxon>Nephila</taxon>
    </lineage>
</organism>
<keyword evidence="1" id="KW-0812">Transmembrane</keyword>
<dbReference type="Proteomes" id="UP000887013">
    <property type="component" value="Unassembled WGS sequence"/>
</dbReference>
<dbReference type="OrthoDB" id="7762859at2759"/>
<proteinExistence type="predicted"/>
<dbReference type="Pfam" id="PF03564">
    <property type="entry name" value="DUF1759"/>
    <property type="match status" value="1"/>
</dbReference>
<evidence type="ECO:0000313" key="2">
    <source>
        <dbReference type="EMBL" id="GFS30006.1"/>
    </source>
</evidence>
<evidence type="ECO:0000256" key="1">
    <source>
        <dbReference type="SAM" id="Phobius"/>
    </source>
</evidence>
<protein>
    <submittedName>
        <fullName evidence="2">Uncharacterized protein</fullName>
    </submittedName>
</protein>